<dbReference type="AlphaFoldDB" id="A0AAU9AAK1"/>
<accession>A0AAU9AAK1</accession>
<organism evidence="1 2">
    <name type="scientific">Lysobacter enzymogenes</name>
    <dbReference type="NCBI Taxonomy" id="69"/>
    <lineage>
        <taxon>Bacteria</taxon>
        <taxon>Pseudomonadati</taxon>
        <taxon>Pseudomonadota</taxon>
        <taxon>Gammaproteobacteria</taxon>
        <taxon>Lysobacterales</taxon>
        <taxon>Lysobacteraceae</taxon>
        <taxon>Lysobacter</taxon>
    </lineage>
</organism>
<reference evidence="1 2" key="1">
    <citation type="journal article" date="2017" name="DNA Res.">
        <title>Complete genome sequence and expression profile of the commercial lytic enzyme producer Lysobacter enzymogenes M497-1.</title>
        <authorList>
            <person name="Takami H."/>
            <person name="Toyoda A."/>
            <person name="Uchiyama I."/>
            <person name="Itoh T."/>
            <person name="Takaki Y."/>
            <person name="Arai W."/>
            <person name="Nishi S."/>
            <person name="Kawai M."/>
            <person name="Shinya K."/>
            <person name="Ikeda H."/>
        </authorList>
    </citation>
    <scope>NUCLEOTIDE SEQUENCE [LARGE SCALE GENOMIC DNA]</scope>
    <source>
        <strain evidence="1 2">M497-1</strain>
    </source>
</reference>
<evidence type="ECO:0000313" key="2">
    <source>
        <dbReference type="Proteomes" id="UP000218824"/>
    </source>
</evidence>
<gene>
    <name evidence="1" type="ORF">LEN_0258</name>
</gene>
<evidence type="ECO:0000313" key="1">
    <source>
        <dbReference type="EMBL" id="BAV95745.1"/>
    </source>
</evidence>
<dbReference type="SUPFAM" id="SSF116960">
    <property type="entry name" value="YfbU-like"/>
    <property type="match status" value="1"/>
</dbReference>
<dbReference type="Pfam" id="PF03887">
    <property type="entry name" value="YfbU"/>
    <property type="match status" value="1"/>
</dbReference>
<evidence type="ECO:0008006" key="3">
    <source>
        <dbReference type="Google" id="ProtNLM"/>
    </source>
</evidence>
<sequence>MVAMLAGIQRKLGIGEHDDEVDPDFVTEAIYHGQEWSLLERYAGLFHSEPTPPHVAKVRMHILMWSVLEESYEALPRADQARVMAQVGPSACPPRFPGYDGRDEQLLLVTARYLILNLHEHPTFADRADFNSGCRMLPRYEAMVELYKEETANDEVGHMLSADQIARLLTAAA</sequence>
<dbReference type="EMBL" id="AP014940">
    <property type="protein sequence ID" value="BAV95745.1"/>
    <property type="molecule type" value="Genomic_DNA"/>
</dbReference>
<dbReference type="InterPro" id="IPR023146">
    <property type="entry name" value="YfbU_alpha-helical_sf"/>
</dbReference>
<proteinExistence type="predicted"/>
<dbReference type="Proteomes" id="UP000218824">
    <property type="component" value="Chromosome"/>
</dbReference>
<protein>
    <recommendedName>
        <fullName evidence="3">YfbU family protein</fullName>
    </recommendedName>
</protein>
<name>A0AAU9AAK1_LYSEN</name>
<dbReference type="KEGG" id="lem:LEN_0258"/>
<dbReference type="Gene3D" id="1.10.3190.10">
    <property type="entry name" value="yfbu gene product, domain 2"/>
    <property type="match status" value="1"/>
</dbReference>
<dbReference type="InterPro" id="IPR005587">
    <property type="entry name" value="UPF0304_YfbU"/>
</dbReference>